<comment type="caution">
    <text evidence="1">The sequence shown here is derived from an EMBL/GenBank/DDBJ whole genome shotgun (WGS) entry which is preliminary data.</text>
</comment>
<evidence type="ECO:0000313" key="1">
    <source>
        <dbReference type="EMBL" id="KAH7689409.1"/>
    </source>
</evidence>
<accession>A0ACB7WM72</accession>
<protein>
    <submittedName>
        <fullName evidence="1">VQ domain-containing protein</fullName>
    </submittedName>
</protein>
<name>A0ACB7WM72_DIOAL</name>
<dbReference type="Proteomes" id="UP000827976">
    <property type="component" value="Chromosome 3"/>
</dbReference>
<dbReference type="EMBL" id="CM037013">
    <property type="protein sequence ID" value="KAH7689409.1"/>
    <property type="molecule type" value="Genomic_DNA"/>
</dbReference>
<sequence length="123" mass="14124">MELIMSSKRGSSSRKYKLGLHEDSHMVSKLKPKIRIVHIFAPEIIKTDVNNFRELVQRLTGKPVKKNTSENTRENGIKEAKKEEMWRDEIIKSEDFVDGVGDVDEFLQDLSDLPFVSFSSLVS</sequence>
<reference evidence="2" key="1">
    <citation type="journal article" date="2022" name="Nat. Commun.">
        <title>Chromosome evolution and the genetic basis of agronomically important traits in greater yam.</title>
        <authorList>
            <person name="Bredeson J.V."/>
            <person name="Lyons J.B."/>
            <person name="Oniyinde I.O."/>
            <person name="Okereke N.R."/>
            <person name="Kolade O."/>
            <person name="Nnabue I."/>
            <person name="Nwadili C.O."/>
            <person name="Hribova E."/>
            <person name="Parker M."/>
            <person name="Nwogha J."/>
            <person name="Shu S."/>
            <person name="Carlson J."/>
            <person name="Kariba R."/>
            <person name="Muthemba S."/>
            <person name="Knop K."/>
            <person name="Barton G.J."/>
            <person name="Sherwood A.V."/>
            <person name="Lopez-Montes A."/>
            <person name="Asiedu R."/>
            <person name="Jamnadass R."/>
            <person name="Muchugi A."/>
            <person name="Goodstein D."/>
            <person name="Egesi C.N."/>
            <person name="Featherston J."/>
            <person name="Asfaw A."/>
            <person name="Simpson G.G."/>
            <person name="Dolezel J."/>
            <person name="Hendre P.S."/>
            <person name="Van Deynze A."/>
            <person name="Kumar P.L."/>
            <person name="Obidiegwu J.E."/>
            <person name="Bhattacharjee R."/>
            <person name="Rokhsar D.S."/>
        </authorList>
    </citation>
    <scope>NUCLEOTIDE SEQUENCE [LARGE SCALE GENOMIC DNA]</scope>
    <source>
        <strain evidence="2">cv. TDa95/00328</strain>
    </source>
</reference>
<proteinExistence type="predicted"/>
<keyword evidence="2" id="KW-1185">Reference proteome</keyword>
<gene>
    <name evidence="1" type="ORF">IHE45_03G096300</name>
</gene>
<organism evidence="1 2">
    <name type="scientific">Dioscorea alata</name>
    <name type="common">Purple yam</name>
    <dbReference type="NCBI Taxonomy" id="55571"/>
    <lineage>
        <taxon>Eukaryota</taxon>
        <taxon>Viridiplantae</taxon>
        <taxon>Streptophyta</taxon>
        <taxon>Embryophyta</taxon>
        <taxon>Tracheophyta</taxon>
        <taxon>Spermatophyta</taxon>
        <taxon>Magnoliopsida</taxon>
        <taxon>Liliopsida</taxon>
        <taxon>Dioscoreales</taxon>
        <taxon>Dioscoreaceae</taxon>
        <taxon>Dioscorea</taxon>
    </lineage>
</organism>
<evidence type="ECO:0000313" key="2">
    <source>
        <dbReference type="Proteomes" id="UP000827976"/>
    </source>
</evidence>